<keyword evidence="5 6" id="KW-0472">Membrane</keyword>
<evidence type="ECO:0000256" key="2">
    <source>
        <dbReference type="ARBA" id="ARBA00022692"/>
    </source>
</evidence>
<accession>A0ABV0P5W8</accession>
<keyword evidence="4 6" id="KW-1133">Transmembrane helix</keyword>
<reference evidence="7 8" key="1">
    <citation type="submission" date="2021-06" db="EMBL/GenBank/DDBJ databases">
        <authorList>
            <person name="Palmer J.M."/>
        </authorList>
    </citation>
    <scope>NUCLEOTIDE SEQUENCE [LARGE SCALE GENOMIC DNA]</scope>
    <source>
        <strain evidence="7 8">GA_2019</strain>
        <tissue evidence="7">Muscle</tissue>
    </source>
</reference>
<protein>
    <submittedName>
        <fullName evidence="7">Uncharacterized protein</fullName>
    </submittedName>
</protein>
<feature type="transmembrane region" description="Helical" evidence="6">
    <location>
        <begin position="120"/>
        <end position="145"/>
    </location>
</feature>
<dbReference type="EMBL" id="JAHRIO010061532">
    <property type="protein sequence ID" value="MEQ2178840.1"/>
    <property type="molecule type" value="Genomic_DNA"/>
</dbReference>
<dbReference type="PANTHER" id="PTHR23302:SF45">
    <property type="entry name" value="TRANSMEMBRANE CHANNEL-LIKE PROTEIN 4"/>
    <property type="match status" value="1"/>
</dbReference>
<evidence type="ECO:0000313" key="7">
    <source>
        <dbReference type="EMBL" id="MEQ2178840.1"/>
    </source>
</evidence>
<dbReference type="InterPro" id="IPR038900">
    <property type="entry name" value="TMC"/>
</dbReference>
<organism evidence="7 8">
    <name type="scientific">Goodea atripinnis</name>
    <dbReference type="NCBI Taxonomy" id="208336"/>
    <lineage>
        <taxon>Eukaryota</taxon>
        <taxon>Metazoa</taxon>
        <taxon>Chordata</taxon>
        <taxon>Craniata</taxon>
        <taxon>Vertebrata</taxon>
        <taxon>Euteleostomi</taxon>
        <taxon>Actinopterygii</taxon>
        <taxon>Neopterygii</taxon>
        <taxon>Teleostei</taxon>
        <taxon>Neoteleostei</taxon>
        <taxon>Acanthomorphata</taxon>
        <taxon>Ovalentaria</taxon>
        <taxon>Atherinomorphae</taxon>
        <taxon>Cyprinodontiformes</taxon>
        <taxon>Goodeidae</taxon>
        <taxon>Goodea</taxon>
    </lineage>
</organism>
<gene>
    <name evidence="7" type="ORF">GOODEAATRI_018400</name>
</gene>
<keyword evidence="2 6" id="KW-0812">Transmembrane</keyword>
<dbReference type="Pfam" id="PF03062">
    <property type="entry name" value="MBOAT"/>
    <property type="match status" value="1"/>
</dbReference>
<evidence type="ECO:0000256" key="3">
    <source>
        <dbReference type="ARBA" id="ARBA00022824"/>
    </source>
</evidence>
<comment type="caution">
    <text evidence="7">The sequence shown here is derived from an EMBL/GenBank/DDBJ whole genome shotgun (WGS) entry which is preliminary data.</text>
</comment>
<dbReference type="InterPro" id="IPR004299">
    <property type="entry name" value="MBOAT_fam"/>
</dbReference>
<comment type="subcellular location">
    <subcellularLocation>
        <location evidence="1">Endoplasmic reticulum membrane</location>
        <topology evidence="1">Multi-pass membrane protein</topology>
    </subcellularLocation>
</comment>
<evidence type="ECO:0000256" key="5">
    <source>
        <dbReference type="ARBA" id="ARBA00023136"/>
    </source>
</evidence>
<evidence type="ECO:0000313" key="8">
    <source>
        <dbReference type="Proteomes" id="UP001476798"/>
    </source>
</evidence>
<dbReference type="PANTHER" id="PTHR23302">
    <property type="entry name" value="TRANSMEMBRANE CHANNEL-RELATED"/>
    <property type="match status" value="1"/>
</dbReference>
<keyword evidence="3" id="KW-0256">Endoplasmic reticulum</keyword>
<proteinExistence type="predicted"/>
<keyword evidence="8" id="KW-1185">Reference proteome</keyword>
<evidence type="ECO:0000256" key="4">
    <source>
        <dbReference type="ARBA" id="ARBA00022989"/>
    </source>
</evidence>
<feature type="transmembrane region" description="Helical" evidence="6">
    <location>
        <begin position="81"/>
        <end position="100"/>
    </location>
</feature>
<evidence type="ECO:0000256" key="1">
    <source>
        <dbReference type="ARBA" id="ARBA00004477"/>
    </source>
</evidence>
<sequence length="207" mass="23749">MLISAYWHGLHAGYYLSFLTIPLCIAAESAMESAVRAKLGPSGQNAFDWIHWFLKMRAYDYMCMGFVLLKASDTINYWASIYFTMHVIAVSCIIVGKGFMEYSYMFYGYYNNTMMEDRSFSYNIPLAYLFTAVFYFAFCLICIIVRMGKVARAAVTTGGSDVSNYSRIVFTGWDYGCLGSKATSLKQRNIYYRLQVRTELAWLICSH</sequence>
<feature type="transmembrane region" description="Helical" evidence="6">
    <location>
        <begin position="12"/>
        <end position="30"/>
    </location>
</feature>
<name>A0ABV0P5W8_9TELE</name>
<evidence type="ECO:0000256" key="6">
    <source>
        <dbReference type="SAM" id="Phobius"/>
    </source>
</evidence>
<dbReference type="Proteomes" id="UP001476798">
    <property type="component" value="Unassembled WGS sequence"/>
</dbReference>